<keyword evidence="2" id="KW-1185">Reference proteome</keyword>
<comment type="caution">
    <text evidence="1">The sequence shown here is derived from an EMBL/GenBank/DDBJ whole genome shotgun (WGS) entry which is preliminary data.</text>
</comment>
<dbReference type="Proteomes" id="UP001597545">
    <property type="component" value="Unassembled WGS sequence"/>
</dbReference>
<dbReference type="PROSITE" id="PS51257">
    <property type="entry name" value="PROKAR_LIPOPROTEIN"/>
    <property type="match status" value="1"/>
</dbReference>
<evidence type="ECO:0000313" key="2">
    <source>
        <dbReference type="Proteomes" id="UP001597545"/>
    </source>
</evidence>
<gene>
    <name evidence="1" type="ORF">ACFSR5_10425</name>
</gene>
<evidence type="ECO:0008006" key="3">
    <source>
        <dbReference type="Google" id="ProtNLM"/>
    </source>
</evidence>
<reference evidence="2" key="1">
    <citation type="journal article" date="2019" name="Int. J. Syst. Evol. Microbiol.">
        <title>The Global Catalogue of Microorganisms (GCM) 10K type strain sequencing project: providing services to taxonomists for standard genome sequencing and annotation.</title>
        <authorList>
            <consortium name="The Broad Institute Genomics Platform"/>
            <consortium name="The Broad Institute Genome Sequencing Center for Infectious Disease"/>
            <person name="Wu L."/>
            <person name="Ma J."/>
        </authorList>
    </citation>
    <scope>NUCLEOTIDE SEQUENCE [LARGE SCALE GENOMIC DNA]</scope>
    <source>
        <strain evidence="2">KCTC 42662</strain>
    </source>
</reference>
<protein>
    <recommendedName>
        <fullName evidence="3">Lipoprotein</fullName>
    </recommendedName>
</protein>
<dbReference type="EMBL" id="JBHULR010000004">
    <property type="protein sequence ID" value="MFD2548058.1"/>
    <property type="molecule type" value="Genomic_DNA"/>
</dbReference>
<organism evidence="1 2">
    <name type="scientific">Sphingobacterium suaedae</name>
    <dbReference type="NCBI Taxonomy" id="1686402"/>
    <lineage>
        <taxon>Bacteria</taxon>
        <taxon>Pseudomonadati</taxon>
        <taxon>Bacteroidota</taxon>
        <taxon>Sphingobacteriia</taxon>
        <taxon>Sphingobacteriales</taxon>
        <taxon>Sphingobacteriaceae</taxon>
        <taxon>Sphingobacterium</taxon>
    </lineage>
</organism>
<accession>A0ABW5KIP3</accession>
<dbReference type="RefSeq" id="WP_380903450.1">
    <property type="nucleotide sequence ID" value="NZ_JBHUEG010000001.1"/>
</dbReference>
<proteinExistence type="predicted"/>
<evidence type="ECO:0000313" key="1">
    <source>
        <dbReference type="EMBL" id="MFD2548058.1"/>
    </source>
</evidence>
<sequence length="119" mass="13497">MNISRILLLTAFVWWVSACSDHPEMELADNAFIVRVMGKQKCSGTLGNFNKADFERLKKFTNVDDVSANPIGLINLKGEYTEGQQLLVHIRKLVGDENRPCTGDVIRYPEVWVSAEQKR</sequence>
<name>A0ABW5KIP3_9SPHI</name>